<evidence type="ECO:0000256" key="2">
    <source>
        <dbReference type="SAM" id="MobiDB-lite"/>
    </source>
</evidence>
<keyword evidence="1" id="KW-0862">Zinc</keyword>
<dbReference type="OrthoDB" id="18412at2759"/>
<feature type="region of interest" description="Disordered" evidence="2">
    <location>
        <begin position="165"/>
        <end position="187"/>
    </location>
</feature>
<dbReference type="GO" id="GO:0008270">
    <property type="term" value="F:zinc ion binding"/>
    <property type="evidence" value="ECO:0007669"/>
    <property type="project" value="UniProtKB-UniRule"/>
</dbReference>
<dbReference type="EMBL" id="KQ947413">
    <property type="protein sequence ID" value="KUJ18235.1"/>
    <property type="molecule type" value="Genomic_DNA"/>
</dbReference>
<reference evidence="4 5" key="1">
    <citation type="submission" date="2015-10" db="EMBL/GenBank/DDBJ databases">
        <title>Full genome of DAOMC 229536 Phialocephala scopiformis, a fungal endophyte of spruce producing the potent anti-insectan compound rugulosin.</title>
        <authorList>
            <consortium name="DOE Joint Genome Institute"/>
            <person name="Walker A.K."/>
            <person name="Frasz S.L."/>
            <person name="Seifert K.A."/>
            <person name="Miller J.D."/>
            <person name="Mondo S.J."/>
            <person name="Labutti K."/>
            <person name="Lipzen A."/>
            <person name="Dockter R."/>
            <person name="Kennedy M."/>
            <person name="Grigoriev I.V."/>
            <person name="Spatafora J.W."/>
        </authorList>
    </citation>
    <scope>NUCLEOTIDE SEQUENCE [LARGE SCALE GENOMIC DNA]</scope>
    <source>
        <strain evidence="4 5">CBS 120377</strain>
    </source>
</reference>
<dbReference type="Gene3D" id="3.30.60.190">
    <property type="match status" value="1"/>
</dbReference>
<dbReference type="InParanoid" id="A0A194XDH9"/>
<feature type="region of interest" description="Disordered" evidence="2">
    <location>
        <begin position="89"/>
        <end position="130"/>
    </location>
</feature>
<feature type="region of interest" description="Disordered" evidence="2">
    <location>
        <begin position="1"/>
        <end position="54"/>
    </location>
</feature>
<sequence length="258" mass="27671">MSIDSTNNGDAPKSSDEAATSKPQETIAAAEQPAPAMPASQPEQSSTEVNLPPTKKLCGVCNENEGKYKCSRCYLPYCSIPCSKNHTLNHPPSPPKSSPSPSPQPASLPHPTTNGRPGTTTAPTKTPFAALDTSPDLRLLFTHYPKLPTLLTRIHTTTLPPLSSYTSSGLPTTSNQKQTWTSDRGLQRGVEALKKARNEDGVDGESVREYGRVVLRILREEEEGGGGVTAEELVQREVREGEVGIVEMLLNGDIGLNT</sequence>
<dbReference type="KEGG" id="psco:LY89DRAFT_732919"/>
<organism evidence="4 5">
    <name type="scientific">Mollisia scopiformis</name>
    <name type="common">Conifer needle endophyte fungus</name>
    <name type="synonym">Phialocephala scopiformis</name>
    <dbReference type="NCBI Taxonomy" id="149040"/>
    <lineage>
        <taxon>Eukaryota</taxon>
        <taxon>Fungi</taxon>
        <taxon>Dikarya</taxon>
        <taxon>Ascomycota</taxon>
        <taxon>Pezizomycotina</taxon>
        <taxon>Leotiomycetes</taxon>
        <taxon>Helotiales</taxon>
        <taxon>Mollisiaceae</taxon>
        <taxon>Mollisia</taxon>
    </lineage>
</organism>
<dbReference type="GeneID" id="28829470"/>
<dbReference type="Pfam" id="PF04438">
    <property type="entry name" value="zf-HIT"/>
    <property type="match status" value="1"/>
</dbReference>
<feature type="compositionally biased region" description="Low complexity" evidence="2">
    <location>
        <begin position="165"/>
        <end position="174"/>
    </location>
</feature>
<protein>
    <recommendedName>
        <fullName evidence="3">HIT-type domain-containing protein</fullName>
    </recommendedName>
</protein>
<evidence type="ECO:0000313" key="5">
    <source>
        <dbReference type="Proteomes" id="UP000070700"/>
    </source>
</evidence>
<feature type="compositionally biased region" description="Pro residues" evidence="2">
    <location>
        <begin position="91"/>
        <end position="108"/>
    </location>
</feature>
<feature type="compositionally biased region" description="Low complexity" evidence="2">
    <location>
        <begin position="23"/>
        <end position="46"/>
    </location>
</feature>
<feature type="compositionally biased region" description="Polar residues" evidence="2">
    <location>
        <begin position="175"/>
        <end position="184"/>
    </location>
</feature>
<feature type="compositionally biased region" description="Low complexity" evidence="2">
    <location>
        <begin position="109"/>
        <end position="130"/>
    </location>
</feature>
<feature type="domain" description="HIT-type" evidence="3">
    <location>
        <begin position="58"/>
        <end position="93"/>
    </location>
</feature>
<dbReference type="SUPFAM" id="SSF144232">
    <property type="entry name" value="HIT/MYND zinc finger-like"/>
    <property type="match status" value="1"/>
</dbReference>
<name>A0A194XDH9_MOLSC</name>
<dbReference type="AlphaFoldDB" id="A0A194XDH9"/>
<gene>
    <name evidence="4" type="ORF">LY89DRAFT_732919</name>
</gene>
<dbReference type="STRING" id="149040.A0A194XDH9"/>
<evidence type="ECO:0000313" key="4">
    <source>
        <dbReference type="EMBL" id="KUJ18235.1"/>
    </source>
</evidence>
<dbReference type="Proteomes" id="UP000070700">
    <property type="component" value="Unassembled WGS sequence"/>
</dbReference>
<keyword evidence="1" id="KW-0479">Metal-binding</keyword>
<accession>A0A194XDH9</accession>
<evidence type="ECO:0000256" key="1">
    <source>
        <dbReference type="PROSITE-ProRule" id="PRU00453"/>
    </source>
</evidence>
<proteinExistence type="predicted"/>
<dbReference type="InterPro" id="IPR007529">
    <property type="entry name" value="Znf_HIT"/>
</dbReference>
<dbReference type="CDD" id="cd23024">
    <property type="entry name" value="zf-HIT_ZNHIT2-3"/>
    <property type="match status" value="1"/>
</dbReference>
<evidence type="ECO:0000259" key="3">
    <source>
        <dbReference type="PROSITE" id="PS51083"/>
    </source>
</evidence>
<dbReference type="PROSITE" id="PS51083">
    <property type="entry name" value="ZF_HIT"/>
    <property type="match status" value="1"/>
</dbReference>
<keyword evidence="5" id="KW-1185">Reference proteome</keyword>
<dbReference type="RefSeq" id="XP_018072590.1">
    <property type="nucleotide sequence ID" value="XM_018219744.1"/>
</dbReference>
<keyword evidence="1" id="KW-0863">Zinc-finger</keyword>